<comment type="caution">
    <text evidence="3">The sequence shown here is derived from an EMBL/GenBank/DDBJ whole genome shotgun (WGS) entry which is preliminary data.</text>
</comment>
<dbReference type="SMART" id="SM00642">
    <property type="entry name" value="Aamy"/>
    <property type="match status" value="1"/>
</dbReference>
<keyword evidence="3" id="KW-0378">Hydrolase</keyword>
<keyword evidence="4" id="KW-1185">Reference proteome</keyword>
<dbReference type="GO" id="GO:0051060">
    <property type="term" value="F:pullulanase activity"/>
    <property type="evidence" value="ECO:0007669"/>
    <property type="project" value="UniProtKB-EC"/>
</dbReference>
<dbReference type="AlphaFoldDB" id="A0A3A1R517"/>
<dbReference type="CDD" id="cd11341">
    <property type="entry name" value="AmyAc_Pullulanase_LD-like"/>
    <property type="match status" value="1"/>
</dbReference>
<evidence type="ECO:0000256" key="1">
    <source>
        <dbReference type="ARBA" id="ARBA00008061"/>
    </source>
</evidence>
<proteinExistence type="inferred from homology"/>
<organism evidence="3 4">
    <name type="scientific">Bacillus salacetis</name>
    <dbReference type="NCBI Taxonomy" id="2315464"/>
    <lineage>
        <taxon>Bacteria</taxon>
        <taxon>Bacillati</taxon>
        <taxon>Bacillota</taxon>
        <taxon>Bacilli</taxon>
        <taxon>Bacillales</taxon>
        <taxon>Bacillaceae</taxon>
        <taxon>Bacillus</taxon>
    </lineage>
</organism>
<dbReference type="SUPFAM" id="SSF81296">
    <property type="entry name" value="E set domains"/>
    <property type="match status" value="1"/>
</dbReference>
<dbReference type="EC" id="3.2.1.41" evidence="3"/>
<dbReference type="Gene3D" id="3.20.20.80">
    <property type="entry name" value="Glycosidases"/>
    <property type="match status" value="1"/>
</dbReference>
<dbReference type="InterPro" id="IPR011840">
    <property type="entry name" value="PulA_typeI"/>
</dbReference>
<accession>A0A3A1R517</accession>
<dbReference type="Pfam" id="PF17999">
    <property type="entry name" value="PulA_N1"/>
    <property type="match status" value="1"/>
</dbReference>
<evidence type="ECO:0000313" key="4">
    <source>
        <dbReference type="Proteomes" id="UP000265801"/>
    </source>
</evidence>
<dbReference type="InterPro" id="IPR013780">
    <property type="entry name" value="Glyco_hydro_b"/>
</dbReference>
<dbReference type="InterPro" id="IPR040697">
    <property type="entry name" value="PulA_N1"/>
</dbReference>
<dbReference type="EMBL" id="QXIR01000007">
    <property type="protein sequence ID" value="RIW35688.1"/>
    <property type="molecule type" value="Genomic_DNA"/>
</dbReference>
<dbReference type="Pfam" id="PF00128">
    <property type="entry name" value="Alpha-amylase"/>
    <property type="match status" value="1"/>
</dbReference>
<dbReference type="Gene3D" id="2.60.40.10">
    <property type="entry name" value="Immunoglobulins"/>
    <property type="match status" value="1"/>
</dbReference>
<keyword evidence="3" id="KW-0326">Glycosidase</keyword>
<dbReference type="Gene3D" id="2.60.40.1180">
    <property type="entry name" value="Golgi alpha-mannosidase II"/>
    <property type="match status" value="1"/>
</dbReference>
<feature type="domain" description="Glycosyl hydrolase family 13 catalytic" evidence="2">
    <location>
        <begin position="255"/>
        <end position="619"/>
    </location>
</feature>
<dbReference type="Gene3D" id="2.60.40.2320">
    <property type="match status" value="1"/>
</dbReference>
<dbReference type="InterPro" id="IPR049117">
    <property type="entry name" value="pulA_all-beta"/>
</dbReference>
<dbReference type="InterPro" id="IPR006047">
    <property type="entry name" value="GH13_cat_dom"/>
</dbReference>
<dbReference type="Proteomes" id="UP000265801">
    <property type="component" value="Unassembled WGS sequence"/>
</dbReference>
<dbReference type="InterPro" id="IPR014756">
    <property type="entry name" value="Ig_E-set"/>
</dbReference>
<evidence type="ECO:0000313" key="3">
    <source>
        <dbReference type="EMBL" id="RIW35688.1"/>
    </source>
</evidence>
<name>A0A3A1R517_9BACI</name>
<sequence length="719" mass="80794">MGGVSMLVIQRNFFAYLDEMKTITILLPHSYHEGCSSVFYLRDKDHDKKPLAIGETYPLQDQNKYICSLDMDLHLDRTYYIEDEHGNETDLQIGAVIRTAEFDELYYYDGSDLGVTLEGGRTAFKLWAPTAIKVKVKLISPHGETEEQYDMNRGDKGVWSLKLPDNKEGFFYTYLTCINLNWEEAVDPYAKSVSLNSEWGAIVDLDKTAELESMPSLASKTDSIIYELHVRDFSVSEESGMEHKGGYLAFSEKGTKTTQGFSTGSDYLNDLGITHVELLPVNDFDGVSDQRDDGRYNWGYNPLNFNSPEGSYSSRPEDPYSRINELKAVIRSLHDRGIRVILDVVYNHVYIKESSSFEKIVPGYYFRHDANGMPANGTGVGNDIASERKMARKFIIDSVLFWLKEYKVDGFRFDLMGILDVETMNGAQQAIERILPNALIIGEGWELNTPLPEGMKANLRNAAKMPGIGQFNDSFRDGIKGSTFNLYDRGFALGHSGLEQKAAEVLTGSIGLTGGQGVFSSPSQSVNYVESHDNHTLWDKVSACCTHESEREKRHILASTMVLLSQGIVFLHAGQEFFRTKQGVENSYRSPDNINQQDWGRRTVYRDRVEYIKGLIAIRKAHGAFRFSSSDLIKKHIHADYSSPGLVTLHFQNVKAYGPWNELFLLFQANEETISVPLPSGEMPWTLISDGEKAGLGTLAVIRESRLTAAPGSCFVCCR</sequence>
<gene>
    <name evidence="3" type="primary">pulA</name>
    <name evidence="3" type="ORF">D3H55_07340</name>
</gene>
<dbReference type="NCBIfam" id="TIGR02104">
    <property type="entry name" value="pulA_typeI"/>
    <property type="match status" value="1"/>
</dbReference>
<dbReference type="PANTHER" id="PTHR43002">
    <property type="entry name" value="GLYCOGEN DEBRANCHING ENZYME"/>
    <property type="match status" value="1"/>
</dbReference>
<dbReference type="Pfam" id="PF02922">
    <property type="entry name" value="CBM_48"/>
    <property type="match status" value="1"/>
</dbReference>
<dbReference type="SUPFAM" id="SSF51445">
    <property type="entry name" value="(Trans)glycosidases"/>
    <property type="match status" value="1"/>
</dbReference>
<dbReference type="OrthoDB" id="9761875at2"/>
<evidence type="ECO:0000259" key="2">
    <source>
        <dbReference type="SMART" id="SM00642"/>
    </source>
</evidence>
<dbReference type="GO" id="GO:0005975">
    <property type="term" value="P:carbohydrate metabolic process"/>
    <property type="evidence" value="ECO:0007669"/>
    <property type="project" value="InterPro"/>
</dbReference>
<dbReference type="Pfam" id="PF21653">
    <property type="entry name" value="pulA_all-beta"/>
    <property type="match status" value="1"/>
</dbReference>
<protein>
    <submittedName>
        <fullName evidence="3">Type I pullulanase</fullName>
        <ecNumber evidence="3">3.2.1.41</ecNumber>
    </submittedName>
</protein>
<dbReference type="InterPro" id="IPR017853">
    <property type="entry name" value="GH"/>
</dbReference>
<dbReference type="InterPro" id="IPR013783">
    <property type="entry name" value="Ig-like_fold"/>
</dbReference>
<comment type="similarity">
    <text evidence="1">Belongs to the glycosyl hydrolase 13 family.</text>
</comment>
<dbReference type="CDD" id="cd02860">
    <property type="entry name" value="E_set_Pullulanase"/>
    <property type="match status" value="1"/>
</dbReference>
<reference evidence="3 4" key="1">
    <citation type="submission" date="2018-09" db="EMBL/GenBank/DDBJ databases">
        <title>Bacillus saliacetes sp. nov., isolated from Thai shrimp paste (Ka-pi).</title>
        <authorList>
            <person name="Daroonpunt R."/>
            <person name="Tanasupawat S."/>
            <person name="Yiamsombut S."/>
        </authorList>
    </citation>
    <scope>NUCLEOTIDE SEQUENCE [LARGE SCALE GENOMIC DNA]</scope>
    <source>
        <strain evidence="3 4">SKP7-4</strain>
    </source>
</reference>
<dbReference type="InterPro" id="IPR004193">
    <property type="entry name" value="Glyco_hydro_13_N"/>
</dbReference>